<gene>
    <name evidence="1" type="ORF">NUW58_g2544</name>
</gene>
<accession>A0ACC1PGE3</accession>
<protein>
    <submittedName>
        <fullName evidence="1">Uncharacterized protein</fullName>
    </submittedName>
</protein>
<sequence length="361" mass="38932">MWLTYLEYFSIAGTILRFQAAAEPVQQARLTSPDICCEVIQRAGIPNIYFPNDTTYPERVESYWSLTSQLTPRCFVLPRNTEEVSVLVKTLVKETQCQFAVRSGGHSSNAGANNIEDGLTIDLSLLNSTTYNPATGLASIGPGSRWLSVYRTLDPLGVGVPGGRLGAVGVGGLLTGGGCSLYLYRQGFACDSVHSFEVVLADGNIVTASSEQNSDLYKALKGGSNNFGIVTRFDMTTFRRTPIWSASLVHPESAGNAGQAHIAGIKKWIDDVENYQNSSAIVFWSYRPALKQTIIISGLADVSGTANPPILNDLLTIPGAISSTAKFTNMSDSASATQAEGYRNIWFSLTFKNDEKTLAKA</sequence>
<dbReference type="EMBL" id="JAPDGR010000337">
    <property type="protein sequence ID" value="KAJ2991355.1"/>
    <property type="molecule type" value="Genomic_DNA"/>
</dbReference>
<organism evidence="1 2">
    <name type="scientific">Xylaria curta</name>
    <dbReference type="NCBI Taxonomy" id="42375"/>
    <lineage>
        <taxon>Eukaryota</taxon>
        <taxon>Fungi</taxon>
        <taxon>Dikarya</taxon>
        <taxon>Ascomycota</taxon>
        <taxon>Pezizomycotina</taxon>
        <taxon>Sordariomycetes</taxon>
        <taxon>Xylariomycetidae</taxon>
        <taxon>Xylariales</taxon>
        <taxon>Xylariaceae</taxon>
        <taxon>Xylaria</taxon>
    </lineage>
</organism>
<comment type="caution">
    <text evidence="1">The sequence shown here is derived from an EMBL/GenBank/DDBJ whole genome shotgun (WGS) entry which is preliminary data.</text>
</comment>
<name>A0ACC1PGE3_9PEZI</name>
<reference evidence="1" key="1">
    <citation type="submission" date="2022-10" db="EMBL/GenBank/DDBJ databases">
        <title>Genome Sequence of Xylaria curta.</title>
        <authorList>
            <person name="Buettner E."/>
        </authorList>
    </citation>
    <scope>NUCLEOTIDE SEQUENCE</scope>
    <source>
        <strain evidence="1">Babe10</strain>
    </source>
</reference>
<evidence type="ECO:0000313" key="1">
    <source>
        <dbReference type="EMBL" id="KAJ2991355.1"/>
    </source>
</evidence>
<proteinExistence type="predicted"/>
<dbReference type="Proteomes" id="UP001143856">
    <property type="component" value="Unassembled WGS sequence"/>
</dbReference>
<keyword evidence="2" id="KW-1185">Reference proteome</keyword>
<evidence type="ECO:0000313" key="2">
    <source>
        <dbReference type="Proteomes" id="UP001143856"/>
    </source>
</evidence>